<feature type="region of interest" description="Disordered" evidence="1">
    <location>
        <begin position="1"/>
        <end position="24"/>
    </location>
</feature>
<reference evidence="2" key="1">
    <citation type="submission" date="2014-09" db="EMBL/GenBank/DDBJ databases">
        <authorList>
            <person name="Magalhaes I.L.F."/>
            <person name="Oliveira U."/>
            <person name="Santos F.R."/>
            <person name="Vidigal T.H.D.A."/>
            <person name="Brescovit A.D."/>
            <person name="Santos A.J."/>
        </authorList>
    </citation>
    <scope>NUCLEOTIDE SEQUENCE</scope>
    <source>
        <tissue evidence="2">Shoot tissue taken approximately 20 cm above the soil surface</tissue>
    </source>
</reference>
<evidence type="ECO:0000313" key="2">
    <source>
        <dbReference type="EMBL" id="JAD39300.1"/>
    </source>
</evidence>
<dbReference type="EMBL" id="GBRH01258595">
    <property type="protein sequence ID" value="JAD39300.1"/>
    <property type="molecule type" value="Transcribed_RNA"/>
</dbReference>
<reference evidence="2" key="2">
    <citation type="journal article" date="2015" name="Data Brief">
        <title>Shoot transcriptome of the giant reed, Arundo donax.</title>
        <authorList>
            <person name="Barrero R.A."/>
            <person name="Guerrero F.D."/>
            <person name="Moolhuijzen P."/>
            <person name="Goolsby J.A."/>
            <person name="Tidwell J."/>
            <person name="Bellgard S.E."/>
            <person name="Bellgard M.I."/>
        </authorList>
    </citation>
    <scope>NUCLEOTIDE SEQUENCE</scope>
    <source>
        <tissue evidence="2">Shoot tissue taken approximately 20 cm above the soil surface</tissue>
    </source>
</reference>
<organism evidence="2">
    <name type="scientific">Arundo donax</name>
    <name type="common">Giant reed</name>
    <name type="synonym">Donax arundinaceus</name>
    <dbReference type="NCBI Taxonomy" id="35708"/>
    <lineage>
        <taxon>Eukaryota</taxon>
        <taxon>Viridiplantae</taxon>
        <taxon>Streptophyta</taxon>
        <taxon>Embryophyta</taxon>
        <taxon>Tracheophyta</taxon>
        <taxon>Spermatophyta</taxon>
        <taxon>Magnoliopsida</taxon>
        <taxon>Liliopsida</taxon>
        <taxon>Poales</taxon>
        <taxon>Poaceae</taxon>
        <taxon>PACMAD clade</taxon>
        <taxon>Arundinoideae</taxon>
        <taxon>Arundineae</taxon>
        <taxon>Arundo</taxon>
    </lineage>
</organism>
<dbReference type="AlphaFoldDB" id="A0A0A8ZRB5"/>
<sequence length="24" mass="2620">MGSLTPKSQSNHLKNPNPTTTTHQ</sequence>
<evidence type="ECO:0000256" key="1">
    <source>
        <dbReference type="SAM" id="MobiDB-lite"/>
    </source>
</evidence>
<accession>A0A0A8ZRB5</accession>
<protein>
    <submittedName>
        <fullName evidence="2">Uncharacterized protein</fullName>
    </submittedName>
</protein>
<proteinExistence type="predicted"/>
<name>A0A0A8ZRB5_ARUDO</name>